<name>N0BCU7_9EURY</name>
<proteinExistence type="inferred from homology"/>
<dbReference type="AlphaFoldDB" id="N0BCU7"/>
<keyword evidence="7" id="KW-0233">DNA recombination</keyword>
<dbReference type="Pfam" id="PF07282">
    <property type="entry name" value="Cas12f1-like_TNB"/>
    <property type="match status" value="1"/>
</dbReference>
<evidence type="ECO:0000259" key="8">
    <source>
        <dbReference type="Pfam" id="PF01385"/>
    </source>
</evidence>
<evidence type="ECO:0000256" key="5">
    <source>
        <dbReference type="ARBA" id="ARBA00022833"/>
    </source>
</evidence>
<dbReference type="STRING" id="387631.Asulf_00001"/>
<keyword evidence="5" id="KW-0862">Zinc</keyword>
<sequence>MLISYKFRIYPSKAIQAKLNEQLEICRWLYNRLLEEVNKAKKEGRKIKQTDTQALIVKLKEENPSLNKVYSKVLQMVNYQLWANIKALAKLRENGKKVGWLRYKTGNSFKTLNFNQSGFKIDFERKKLILSKVGEIPIRIHRCIEGKVKGVIIKRTKSGKWFAIVQAEVGAKPLAPTGKVVGIDVGVRYFLADTDGRQVENPCFYEKTLKRIKRLQRDLSRKQKGSKNWEKCRIKLAKAYEKLVNQRNDFLHKLSRFYVDNYDVIAVEDLRIQNMVRAGKTLAQRILDASWGKFIQLLSYKAERAGRRVVRVSPKGTSEGLSFDDPLRDCISACRILSRGLGRPCQPVEGDLYSS</sequence>
<dbReference type="eggNOG" id="arCOG00684">
    <property type="taxonomic scope" value="Archaea"/>
</dbReference>
<dbReference type="Pfam" id="PF12323">
    <property type="entry name" value="HTH_OrfB_IS605"/>
    <property type="match status" value="1"/>
</dbReference>
<keyword evidence="6" id="KW-0238">DNA-binding</keyword>
<evidence type="ECO:0000259" key="10">
    <source>
        <dbReference type="Pfam" id="PF12323"/>
    </source>
</evidence>
<keyword evidence="12" id="KW-1185">Reference proteome</keyword>
<evidence type="ECO:0000256" key="3">
    <source>
        <dbReference type="ARBA" id="ARBA00022578"/>
    </source>
</evidence>
<keyword evidence="3" id="KW-0815">Transposition</keyword>
<dbReference type="InterPro" id="IPR021027">
    <property type="entry name" value="Transposase_put_HTH"/>
</dbReference>
<evidence type="ECO:0000256" key="6">
    <source>
        <dbReference type="ARBA" id="ARBA00023125"/>
    </source>
</evidence>
<feature type="domain" description="Transposase putative helix-turn-helix" evidence="10">
    <location>
        <begin position="1"/>
        <end position="46"/>
    </location>
</feature>
<dbReference type="InterPro" id="IPR051399">
    <property type="entry name" value="RNA-guided_DNA_endo/Transpos"/>
</dbReference>
<dbReference type="GO" id="GO:0032196">
    <property type="term" value="P:transposition"/>
    <property type="evidence" value="ECO:0007669"/>
    <property type="project" value="UniProtKB-KW"/>
</dbReference>
<dbReference type="PANTHER" id="PTHR30405:SF11">
    <property type="entry name" value="RNA-GUIDED DNA ENDONUCLEASE RV2885C-RELATED"/>
    <property type="match status" value="1"/>
</dbReference>
<evidence type="ECO:0000256" key="7">
    <source>
        <dbReference type="ARBA" id="ARBA00023172"/>
    </source>
</evidence>
<dbReference type="GeneID" id="15393659"/>
<dbReference type="NCBIfam" id="NF040570">
    <property type="entry name" value="guided_TnpB"/>
    <property type="match status" value="1"/>
</dbReference>
<dbReference type="Pfam" id="PF01385">
    <property type="entry name" value="OrfB_IS605"/>
    <property type="match status" value="1"/>
</dbReference>
<feature type="domain" description="Cas12f1-like TNB" evidence="9">
    <location>
        <begin position="291"/>
        <end position="319"/>
    </location>
</feature>
<evidence type="ECO:0000256" key="4">
    <source>
        <dbReference type="ARBA" id="ARBA00022723"/>
    </source>
</evidence>
<organism evidence="11 12">
    <name type="scientific">Archaeoglobus sulfaticallidus PM70-1</name>
    <dbReference type="NCBI Taxonomy" id="387631"/>
    <lineage>
        <taxon>Archaea</taxon>
        <taxon>Methanobacteriati</taxon>
        <taxon>Methanobacteriota</taxon>
        <taxon>Archaeoglobi</taxon>
        <taxon>Archaeoglobales</taxon>
        <taxon>Archaeoglobaceae</taxon>
        <taxon>Archaeoglobus</taxon>
    </lineage>
</organism>
<dbReference type="KEGG" id="ast:Asulf_00001"/>
<reference evidence="11 12" key="1">
    <citation type="journal article" date="2013" name="Genome Announc.">
        <title>Complete Genome Sequence of the Thermophilic and Facultatively Chemolithoautotrophic Sulfate Reducer Archaeoglobus sulfaticallidus Strain PM70-1T.</title>
        <authorList>
            <person name="Stokke R."/>
            <person name="Hocking W.P."/>
            <person name="Steinsbu B.O."/>
            <person name="Steen I.H."/>
        </authorList>
    </citation>
    <scope>NUCLEOTIDE SEQUENCE [LARGE SCALE GENOMIC DNA]</scope>
    <source>
        <strain evidence="11">PM70-1</strain>
    </source>
</reference>
<evidence type="ECO:0000313" key="11">
    <source>
        <dbReference type="EMBL" id="AGK60037.1"/>
    </source>
</evidence>
<dbReference type="InterPro" id="IPR001959">
    <property type="entry name" value="Transposase"/>
</dbReference>
<dbReference type="PANTHER" id="PTHR30405">
    <property type="entry name" value="TRANSPOSASE"/>
    <property type="match status" value="1"/>
</dbReference>
<feature type="domain" description="Probable transposase IS891/IS1136/IS1341" evidence="8">
    <location>
        <begin position="172"/>
        <end position="277"/>
    </location>
</feature>
<dbReference type="EMBL" id="CP005290">
    <property type="protein sequence ID" value="AGK60037.1"/>
    <property type="molecule type" value="Genomic_DNA"/>
</dbReference>
<dbReference type="Proteomes" id="UP000013307">
    <property type="component" value="Chromosome"/>
</dbReference>
<keyword evidence="4" id="KW-0479">Metal-binding</keyword>
<gene>
    <name evidence="11" type="ORF">Asulf_00001</name>
</gene>
<evidence type="ECO:0000313" key="12">
    <source>
        <dbReference type="Proteomes" id="UP000013307"/>
    </source>
</evidence>
<dbReference type="GO" id="GO:0046872">
    <property type="term" value="F:metal ion binding"/>
    <property type="evidence" value="ECO:0007669"/>
    <property type="project" value="UniProtKB-KW"/>
</dbReference>
<dbReference type="NCBIfam" id="TIGR01766">
    <property type="entry name" value="IS200/IS605 family accessory protein TnpB-like domain"/>
    <property type="match status" value="1"/>
</dbReference>
<dbReference type="OrthoDB" id="33505at2157"/>
<evidence type="ECO:0000259" key="9">
    <source>
        <dbReference type="Pfam" id="PF07282"/>
    </source>
</evidence>
<dbReference type="HOGENOM" id="CLU_032903_0_0_2"/>
<dbReference type="GO" id="GO:0003677">
    <property type="term" value="F:DNA binding"/>
    <property type="evidence" value="ECO:0007669"/>
    <property type="project" value="UniProtKB-KW"/>
</dbReference>
<evidence type="ECO:0000256" key="1">
    <source>
        <dbReference type="ARBA" id="ARBA00008761"/>
    </source>
</evidence>
<accession>N0BCU7</accession>
<dbReference type="RefSeq" id="WP_015589636.1">
    <property type="nucleotide sequence ID" value="NC_021169.1"/>
</dbReference>
<comment type="similarity">
    <text evidence="1">In the C-terminal section; belongs to the transposase 35 family.</text>
</comment>
<evidence type="ECO:0000256" key="2">
    <source>
        <dbReference type="ARBA" id="ARBA00011044"/>
    </source>
</evidence>
<comment type="similarity">
    <text evidence="2">In the N-terminal section; belongs to the transposase 2 family.</text>
</comment>
<dbReference type="GO" id="GO:0006310">
    <property type="term" value="P:DNA recombination"/>
    <property type="evidence" value="ECO:0007669"/>
    <property type="project" value="UniProtKB-KW"/>
</dbReference>
<protein>
    <submittedName>
        <fullName evidence="11">Transposase, IS605 OrfB family, central region</fullName>
    </submittedName>
</protein>
<dbReference type="InterPro" id="IPR010095">
    <property type="entry name" value="Cas12f1-like_TNB"/>
</dbReference>